<dbReference type="AlphaFoldDB" id="A0AAW1NVS3"/>
<evidence type="ECO:0000256" key="1">
    <source>
        <dbReference type="SAM" id="MobiDB-lite"/>
    </source>
</evidence>
<sequence length="80" mass="9025">MHVCVDEAGLLIGVSGTSWMYRTGSGTSYWDPALALQHTQQQLKLEAWRRSGRSWDRNRKLLLDPPPPRAYQLAGARSQS</sequence>
<dbReference type="EMBL" id="JALJOQ010000093">
    <property type="protein sequence ID" value="KAK9798983.1"/>
    <property type="molecule type" value="Genomic_DNA"/>
</dbReference>
<proteinExistence type="predicted"/>
<accession>A0AAW1NVS3</accession>
<gene>
    <name evidence="2" type="ORF">WJX73_007779</name>
</gene>
<comment type="caution">
    <text evidence="2">The sequence shown here is derived from an EMBL/GenBank/DDBJ whole genome shotgun (WGS) entry which is preliminary data.</text>
</comment>
<name>A0AAW1NVS3_9CHLO</name>
<reference evidence="2 3" key="1">
    <citation type="journal article" date="2024" name="Nat. Commun.">
        <title>Phylogenomics reveals the evolutionary origins of lichenization in chlorophyte algae.</title>
        <authorList>
            <person name="Puginier C."/>
            <person name="Libourel C."/>
            <person name="Otte J."/>
            <person name="Skaloud P."/>
            <person name="Haon M."/>
            <person name="Grisel S."/>
            <person name="Petersen M."/>
            <person name="Berrin J.G."/>
            <person name="Delaux P.M."/>
            <person name="Dal Grande F."/>
            <person name="Keller J."/>
        </authorList>
    </citation>
    <scope>NUCLEOTIDE SEQUENCE [LARGE SCALE GENOMIC DNA]</scope>
    <source>
        <strain evidence="2 3">SAG 2036</strain>
    </source>
</reference>
<evidence type="ECO:0000313" key="3">
    <source>
        <dbReference type="Proteomes" id="UP001465755"/>
    </source>
</evidence>
<evidence type="ECO:0000313" key="2">
    <source>
        <dbReference type="EMBL" id="KAK9798983.1"/>
    </source>
</evidence>
<dbReference type="Proteomes" id="UP001465755">
    <property type="component" value="Unassembled WGS sequence"/>
</dbReference>
<keyword evidence="3" id="KW-1185">Reference proteome</keyword>
<organism evidence="2 3">
    <name type="scientific">Symbiochloris irregularis</name>
    <dbReference type="NCBI Taxonomy" id="706552"/>
    <lineage>
        <taxon>Eukaryota</taxon>
        <taxon>Viridiplantae</taxon>
        <taxon>Chlorophyta</taxon>
        <taxon>core chlorophytes</taxon>
        <taxon>Trebouxiophyceae</taxon>
        <taxon>Trebouxiales</taxon>
        <taxon>Trebouxiaceae</taxon>
        <taxon>Symbiochloris</taxon>
    </lineage>
</organism>
<protein>
    <submittedName>
        <fullName evidence="2">Uncharacterized protein</fullName>
    </submittedName>
</protein>
<feature type="region of interest" description="Disordered" evidence="1">
    <location>
        <begin position="58"/>
        <end position="80"/>
    </location>
</feature>